<evidence type="ECO:0000256" key="1">
    <source>
        <dbReference type="ARBA" id="ARBA00004141"/>
    </source>
</evidence>
<dbReference type="PANTHER" id="PTHR11562:SF54">
    <property type="entry name" value="METAL TOLERANCE PROTEIN B"/>
    <property type="match status" value="1"/>
</dbReference>
<dbReference type="PANTHER" id="PTHR11562">
    <property type="entry name" value="CATION EFFLUX PROTEIN/ ZINC TRANSPORTER"/>
    <property type="match status" value="1"/>
</dbReference>
<evidence type="ECO:0008006" key="15">
    <source>
        <dbReference type="Google" id="ProtNLM"/>
    </source>
</evidence>
<evidence type="ECO:0000256" key="4">
    <source>
        <dbReference type="ARBA" id="ARBA00022692"/>
    </source>
</evidence>
<dbReference type="EMBL" id="MLFT02000006">
    <property type="protein sequence ID" value="PHT46731.1"/>
    <property type="molecule type" value="Genomic_DNA"/>
</dbReference>
<dbReference type="InterPro" id="IPR058533">
    <property type="entry name" value="Cation_efflux_TM"/>
</dbReference>
<evidence type="ECO:0000313" key="14">
    <source>
        <dbReference type="Proteomes" id="UP000224567"/>
    </source>
</evidence>
<keyword evidence="6 10" id="KW-1133">Transmembrane helix</keyword>
<sequence>MELQEDSKSEIKQLLGAKCNGSCNQSHFSCNPICSFLEQEHGMLDSRQRSKSSVKLCGLIFFYVMVMSVETIGGVKAHSLAVLTDAAHLLSDVVGFSISLFAVWVSGWNATKEHSFGYHRLEVLGAFISVQLIWLISGFLIYEATERMFHTNTKVDGKLMFAIAAFGLIINLISIVWLGHDHSLHSHSFSPCKGHDHDHHDHDHNHHDHDLDHHDRDHDDRDHDHDDRDHDHDHEMQELHPINVDESLKLISASHSCSKPSNINIEGAYLHVISDLIQSAGVMIAGAIMWYKPEWLVVDLLCTIFFSIFALSTTVPMLRTIFSLLMERTPKEVEIVQLESGLKSLAGVKDVHDLHVWAITIGKIVLSCHIVIEQGVDQYEIIQNVKEYCDTKYRIHHVTVQVEPGSF</sequence>
<feature type="region of interest" description="Disordered" evidence="9">
    <location>
        <begin position="193"/>
        <end position="233"/>
    </location>
</feature>
<comment type="similarity">
    <text evidence="2">Belongs to the cation diffusion facilitator (CDF) transporter (TC 2.A.4) family. SLC30A subfamily.</text>
</comment>
<gene>
    <name evidence="13" type="ORF">CQW23_15889</name>
</gene>
<evidence type="ECO:0000256" key="5">
    <source>
        <dbReference type="ARBA" id="ARBA00022906"/>
    </source>
</evidence>
<dbReference type="STRING" id="33114.A0A2G2WND0"/>
<dbReference type="GO" id="GO:0005773">
    <property type="term" value="C:vacuole"/>
    <property type="evidence" value="ECO:0007669"/>
    <property type="project" value="TreeGrafter"/>
</dbReference>
<dbReference type="AlphaFoldDB" id="A0A2G2WND0"/>
<evidence type="ECO:0000259" key="11">
    <source>
        <dbReference type="Pfam" id="PF01545"/>
    </source>
</evidence>
<dbReference type="GO" id="GO:0005886">
    <property type="term" value="C:plasma membrane"/>
    <property type="evidence" value="ECO:0007669"/>
    <property type="project" value="TreeGrafter"/>
</dbReference>
<dbReference type="NCBIfam" id="TIGR01297">
    <property type="entry name" value="CDF"/>
    <property type="match status" value="1"/>
</dbReference>
<accession>A0A2G2WND0</accession>
<keyword evidence="5" id="KW-0862">Zinc</keyword>
<dbReference type="InterPro" id="IPR027469">
    <property type="entry name" value="Cation_efflux_TMD_sf"/>
</dbReference>
<comment type="subcellular location">
    <subcellularLocation>
        <location evidence="1">Membrane</location>
        <topology evidence="1">Multi-pass membrane protein</topology>
    </subcellularLocation>
</comment>
<dbReference type="Proteomes" id="UP000224567">
    <property type="component" value="Unassembled WGS sequence"/>
</dbReference>
<evidence type="ECO:0000256" key="6">
    <source>
        <dbReference type="ARBA" id="ARBA00022989"/>
    </source>
</evidence>
<dbReference type="OrthoDB" id="9944568at2759"/>
<dbReference type="Gene3D" id="1.20.1510.10">
    <property type="entry name" value="Cation efflux protein transmembrane domain"/>
    <property type="match status" value="1"/>
</dbReference>
<feature type="transmembrane region" description="Helical" evidence="10">
    <location>
        <begin position="93"/>
        <end position="111"/>
    </location>
</feature>
<evidence type="ECO:0000256" key="10">
    <source>
        <dbReference type="SAM" id="Phobius"/>
    </source>
</evidence>
<dbReference type="Pfam" id="PF01545">
    <property type="entry name" value="Cation_efflux"/>
    <property type="match status" value="1"/>
</dbReference>
<evidence type="ECO:0000259" key="12">
    <source>
        <dbReference type="Pfam" id="PF16916"/>
    </source>
</evidence>
<reference evidence="14" key="2">
    <citation type="journal article" date="2017" name="J. Anim. Genet.">
        <title>Multiple reference genome sequences of hot pepper reveal the massive evolution of plant disease resistance genes by retroduplication.</title>
        <authorList>
            <person name="Kim S."/>
            <person name="Park J."/>
            <person name="Yeom S.-I."/>
            <person name="Kim Y.-M."/>
            <person name="Seo E."/>
            <person name="Kim K.-T."/>
            <person name="Kim M.-S."/>
            <person name="Lee J.M."/>
            <person name="Cheong K."/>
            <person name="Shin H.-S."/>
            <person name="Kim S.-B."/>
            <person name="Han K."/>
            <person name="Lee J."/>
            <person name="Park M."/>
            <person name="Lee H.-A."/>
            <person name="Lee H.-Y."/>
            <person name="Lee Y."/>
            <person name="Oh S."/>
            <person name="Lee J.H."/>
            <person name="Choi E."/>
            <person name="Choi E."/>
            <person name="Lee S.E."/>
            <person name="Jeon J."/>
            <person name="Kim H."/>
            <person name="Choi G."/>
            <person name="Song H."/>
            <person name="Lee J."/>
            <person name="Lee S.-C."/>
            <person name="Kwon J.-K."/>
            <person name="Lee H.-Y."/>
            <person name="Koo N."/>
            <person name="Hong Y."/>
            <person name="Kim R.W."/>
            <person name="Kang W.-H."/>
            <person name="Huh J.H."/>
            <person name="Kang B.-C."/>
            <person name="Yang T.-J."/>
            <person name="Lee Y.-H."/>
            <person name="Bennetzen J.L."/>
            <person name="Choi D."/>
        </authorList>
    </citation>
    <scope>NUCLEOTIDE SEQUENCE [LARGE SCALE GENOMIC DNA]</scope>
    <source>
        <strain evidence="14">cv. PBC81</strain>
    </source>
</reference>
<feature type="transmembrane region" description="Helical" evidence="10">
    <location>
        <begin position="297"/>
        <end position="318"/>
    </location>
</feature>
<dbReference type="InterPro" id="IPR050681">
    <property type="entry name" value="CDF/SLC30A"/>
</dbReference>
<feature type="transmembrane region" description="Helical" evidence="10">
    <location>
        <begin position="268"/>
        <end position="291"/>
    </location>
</feature>
<feature type="domain" description="Cation efflux protein cytoplasmic" evidence="12">
    <location>
        <begin position="330"/>
        <end position="404"/>
    </location>
</feature>
<keyword evidence="14" id="KW-1185">Reference proteome</keyword>
<evidence type="ECO:0000256" key="2">
    <source>
        <dbReference type="ARBA" id="ARBA00008873"/>
    </source>
</evidence>
<dbReference type="GO" id="GO:0005385">
    <property type="term" value="F:zinc ion transmembrane transporter activity"/>
    <property type="evidence" value="ECO:0007669"/>
    <property type="project" value="TreeGrafter"/>
</dbReference>
<dbReference type="InterPro" id="IPR027470">
    <property type="entry name" value="Cation_efflux_CTD"/>
</dbReference>
<dbReference type="Pfam" id="PF16916">
    <property type="entry name" value="ZT_dimer"/>
    <property type="match status" value="1"/>
</dbReference>
<keyword evidence="4 10" id="KW-0812">Transmembrane</keyword>
<name>A0A2G2WND0_CAPBA</name>
<organism evidence="13 14">
    <name type="scientific">Capsicum baccatum</name>
    <name type="common">Peruvian pepper</name>
    <dbReference type="NCBI Taxonomy" id="33114"/>
    <lineage>
        <taxon>Eukaryota</taxon>
        <taxon>Viridiplantae</taxon>
        <taxon>Streptophyta</taxon>
        <taxon>Embryophyta</taxon>
        <taxon>Tracheophyta</taxon>
        <taxon>Spermatophyta</taxon>
        <taxon>Magnoliopsida</taxon>
        <taxon>eudicotyledons</taxon>
        <taxon>Gunneridae</taxon>
        <taxon>Pentapetalae</taxon>
        <taxon>asterids</taxon>
        <taxon>lamiids</taxon>
        <taxon>Solanales</taxon>
        <taxon>Solanaceae</taxon>
        <taxon>Solanoideae</taxon>
        <taxon>Capsiceae</taxon>
        <taxon>Capsicum</taxon>
    </lineage>
</organism>
<keyword evidence="8 10" id="KW-0472">Membrane</keyword>
<keyword evidence="3" id="KW-0813">Transport</keyword>
<evidence type="ECO:0000256" key="7">
    <source>
        <dbReference type="ARBA" id="ARBA00023065"/>
    </source>
</evidence>
<dbReference type="SUPFAM" id="SSF161111">
    <property type="entry name" value="Cation efflux protein transmembrane domain-like"/>
    <property type="match status" value="1"/>
</dbReference>
<evidence type="ECO:0000256" key="3">
    <source>
        <dbReference type="ARBA" id="ARBA00022448"/>
    </source>
</evidence>
<reference evidence="13 14" key="1">
    <citation type="journal article" date="2017" name="Genome Biol.">
        <title>New reference genome sequences of hot pepper reveal the massive evolution of plant disease-resistance genes by retroduplication.</title>
        <authorList>
            <person name="Kim S."/>
            <person name="Park J."/>
            <person name="Yeom S.I."/>
            <person name="Kim Y.M."/>
            <person name="Seo E."/>
            <person name="Kim K.T."/>
            <person name="Kim M.S."/>
            <person name="Lee J.M."/>
            <person name="Cheong K."/>
            <person name="Shin H.S."/>
            <person name="Kim S.B."/>
            <person name="Han K."/>
            <person name="Lee J."/>
            <person name="Park M."/>
            <person name="Lee H.A."/>
            <person name="Lee H.Y."/>
            <person name="Lee Y."/>
            <person name="Oh S."/>
            <person name="Lee J.H."/>
            <person name="Choi E."/>
            <person name="Choi E."/>
            <person name="Lee S.E."/>
            <person name="Jeon J."/>
            <person name="Kim H."/>
            <person name="Choi G."/>
            <person name="Song H."/>
            <person name="Lee J."/>
            <person name="Lee S.C."/>
            <person name="Kwon J.K."/>
            <person name="Lee H.Y."/>
            <person name="Koo N."/>
            <person name="Hong Y."/>
            <person name="Kim R.W."/>
            <person name="Kang W.H."/>
            <person name="Huh J.H."/>
            <person name="Kang B.C."/>
            <person name="Yang T.J."/>
            <person name="Lee Y.H."/>
            <person name="Bennetzen J.L."/>
            <person name="Choi D."/>
        </authorList>
    </citation>
    <scope>NUCLEOTIDE SEQUENCE [LARGE SCALE GENOMIC DNA]</scope>
    <source>
        <strain evidence="14">cv. PBC81</strain>
    </source>
</reference>
<feature type="transmembrane region" description="Helical" evidence="10">
    <location>
        <begin position="53"/>
        <end position="73"/>
    </location>
</feature>
<feature type="transmembrane region" description="Helical" evidence="10">
    <location>
        <begin position="161"/>
        <end position="179"/>
    </location>
</feature>
<dbReference type="SUPFAM" id="SSF160240">
    <property type="entry name" value="Cation efflux protein cytoplasmic domain-like"/>
    <property type="match status" value="1"/>
</dbReference>
<proteinExistence type="inferred from homology"/>
<feature type="transmembrane region" description="Helical" evidence="10">
    <location>
        <begin position="123"/>
        <end position="141"/>
    </location>
</feature>
<comment type="caution">
    <text evidence="13">The sequence shown here is derived from an EMBL/GenBank/DDBJ whole genome shotgun (WGS) entry which is preliminary data.</text>
</comment>
<evidence type="ECO:0000256" key="9">
    <source>
        <dbReference type="SAM" id="MobiDB-lite"/>
    </source>
</evidence>
<evidence type="ECO:0000256" key="8">
    <source>
        <dbReference type="ARBA" id="ARBA00023136"/>
    </source>
</evidence>
<feature type="domain" description="Cation efflux protein transmembrane" evidence="11">
    <location>
        <begin position="60"/>
        <end position="326"/>
    </location>
</feature>
<evidence type="ECO:0000313" key="13">
    <source>
        <dbReference type="EMBL" id="PHT46731.1"/>
    </source>
</evidence>
<keyword evidence="7" id="KW-0406">Ion transport</keyword>
<dbReference type="InterPro" id="IPR036837">
    <property type="entry name" value="Cation_efflux_CTD_sf"/>
</dbReference>
<dbReference type="InterPro" id="IPR002524">
    <property type="entry name" value="Cation_efflux"/>
</dbReference>
<keyword evidence="5" id="KW-0864">Zinc transport</keyword>
<protein>
    <recommendedName>
        <fullName evidence="15">Metal tolerance protein B</fullName>
    </recommendedName>
</protein>